<dbReference type="EMBL" id="JAUSTY010000008">
    <property type="protein sequence ID" value="MDQ0166393.1"/>
    <property type="molecule type" value="Genomic_DNA"/>
</dbReference>
<keyword evidence="1" id="KW-0812">Transmembrane</keyword>
<dbReference type="PANTHER" id="PTHR41983:SF2">
    <property type="entry name" value="SHORT-CHAIN FATTY ACID TRANSPORTER-RELATED"/>
    <property type="match status" value="1"/>
</dbReference>
<keyword evidence="3" id="KW-1185">Reference proteome</keyword>
<feature type="transmembrane region" description="Helical" evidence="1">
    <location>
        <begin position="95"/>
        <end position="124"/>
    </location>
</feature>
<feature type="transmembrane region" description="Helical" evidence="1">
    <location>
        <begin position="249"/>
        <end position="266"/>
    </location>
</feature>
<evidence type="ECO:0000313" key="2">
    <source>
        <dbReference type="EMBL" id="MDQ0166393.1"/>
    </source>
</evidence>
<feature type="transmembrane region" description="Helical" evidence="1">
    <location>
        <begin position="426"/>
        <end position="448"/>
    </location>
</feature>
<protein>
    <submittedName>
        <fullName evidence="2">Short-chain fatty acids transporter</fullName>
    </submittedName>
</protein>
<feature type="transmembrane region" description="Helical" evidence="1">
    <location>
        <begin position="20"/>
        <end position="38"/>
    </location>
</feature>
<proteinExistence type="predicted"/>
<accession>A0ABT9VZG5</accession>
<dbReference type="PANTHER" id="PTHR41983">
    <property type="entry name" value="SHORT-CHAIN FATTY ACID TRANSPORTER-RELATED"/>
    <property type="match status" value="1"/>
</dbReference>
<sequence length="450" mass="48926">MKLSRSEAVANWYSRYFPDAYILALILTILAMVMAMAFTPTTPIEVLGHWFEGIPSLFTFAFQLMFTYAAALVIVDTPVVQRFIRAVSRIVKTPMSAYMWTGILGAVTSFIGWYFGPIVTAIFARSVAKQIQGIDYRLISAIAYSSFTISLTGISGTIPLTVATEGNITEILGGVIGLEQTTFSTLNLVSVAAIVITTTLIYYFIAKNKKEIVTFQDLAIEGYQETAVTAAVEEKPKTFAEKVNSFRPLLWLIGAAGLIYLVYLFINQGLNALNLNTVAIIALVGGMLLQKDAMTYAKSFASNLVGTASIGMQFPLYGGIAGILVGSGVAATFTEYMVSFATAATYPIITFLFTGILNLFIPSAGAQFQATAIFLIPAAETLGVEIPRAVMAITYGDLWTNMIQPFWALLYFPILAQGTRLTVRDFLGYCLPILVAIGIIWILGLLFLPL</sequence>
<evidence type="ECO:0000256" key="1">
    <source>
        <dbReference type="SAM" id="Phobius"/>
    </source>
</evidence>
<feature type="transmembrane region" description="Helical" evidence="1">
    <location>
        <begin position="50"/>
        <end position="75"/>
    </location>
</feature>
<organism evidence="2 3">
    <name type="scientific">Caldalkalibacillus horti</name>
    <dbReference type="NCBI Taxonomy" id="77523"/>
    <lineage>
        <taxon>Bacteria</taxon>
        <taxon>Bacillati</taxon>
        <taxon>Bacillota</taxon>
        <taxon>Bacilli</taxon>
        <taxon>Bacillales</taxon>
        <taxon>Bacillaceae</taxon>
        <taxon>Caldalkalibacillus</taxon>
    </lineage>
</organism>
<comment type="caution">
    <text evidence="2">The sequence shown here is derived from an EMBL/GenBank/DDBJ whole genome shotgun (WGS) entry which is preliminary data.</text>
</comment>
<dbReference type="InterPro" id="IPR006160">
    <property type="entry name" value="SCFA_transpt_AtoE"/>
</dbReference>
<keyword evidence="1" id="KW-1133">Transmembrane helix</keyword>
<feature type="transmembrane region" description="Helical" evidence="1">
    <location>
        <begin position="336"/>
        <end position="361"/>
    </location>
</feature>
<dbReference type="Pfam" id="PF02667">
    <property type="entry name" value="SCFA_trans"/>
    <property type="match status" value="1"/>
</dbReference>
<feature type="transmembrane region" description="Helical" evidence="1">
    <location>
        <begin position="272"/>
        <end position="289"/>
    </location>
</feature>
<feature type="transmembrane region" description="Helical" evidence="1">
    <location>
        <begin position="310"/>
        <end position="330"/>
    </location>
</feature>
<evidence type="ECO:0000313" key="3">
    <source>
        <dbReference type="Proteomes" id="UP001235840"/>
    </source>
</evidence>
<dbReference type="Proteomes" id="UP001235840">
    <property type="component" value="Unassembled WGS sequence"/>
</dbReference>
<reference evidence="2 3" key="1">
    <citation type="submission" date="2023-07" db="EMBL/GenBank/DDBJ databases">
        <title>Genomic Encyclopedia of Type Strains, Phase IV (KMG-IV): sequencing the most valuable type-strain genomes for metagenomic binning, comparative biology and taxonomic classification.</title>
        <authorList>
            <person name="Goeker M."/>
        </authorList>
    </citation>
    <scope>NUCLEOTIDE SEQUENCE [LARGE SCALE GENOMIC DNA]</scope>
    <source>
        <strain evidence="2 3">DSM 12751</strain>
    </source>
</reference>
<feature type="transmembrane region" description="Helical" evidence="1">
    <location>
        <begin position="182"/>
        <end position="205"/>
    </location>
</feature>
<gene>
    <name evidence="2" type="ORF">J2S11_002297</name>
</gene>
<name>A0ABT9VZG5_9BACI</name>
<keyword evidence="1" id="KW-0472">Membrane</keyword>